<dbReference type="Proteomes" id="UP000465240">
    <property type="component" value="Unassembled WGS sequence"/>
</dbReference>
<dbReference type="NCBIfam" id="NF005878">
    <property type="entry name" value="PRK07825.1"/>
    <property type="match status" value="1"/>
</dbReference>
<evidence type="ECO:0000256" key="3">
    <source>
        <dbReference type="RuleBase" id="RU000363"/>
    </source>
</evidence>
<dbReference type="SUPFAM" id="SSF51735">
    <property type="entry name" value="NAD(P)-binding Rossmann-fold domains"/>
    <property type="match status" value="1"/>
</dbReference>
<keyword evidence="2" id="KW-0560">Oxidoreductase</keyword>
<organism evidence="4 5">
    <name type="scientific">Mycobacterium paragordonae</name>
    <dbReference type="NCBI Taxonomy" id="1389713"/>
    <lineage>
        <taxon>Bacteria</taxon>
        <taxon>Bacillati</taxon>
        <taxon>Actinomycetota</taxon>
        <taxon>Actinomycetes</taxon>
        <taxon>Mycobacteriales</taxon>
        <taxon>Mycobacteriaceae</taxon>
        <taxon>Mycobacterium</taxon>
    </lineage>
</organism>
<keyword evidence="5" id="KW-1185">Reference proteome</keyword>
<dbReference type="PANTHER" id="PTHR24322">
    <property type="entry name" value="PKSB"/>
    <property type="match status" value="1"/>
</dbReference>
<dbReference type="Gene3D" id="3.40.50.720">
    <property type="entry name" value="NAD(P)-binding Rossmann-like Domain"/>
    <property type="match status" value="1"/>
</dbReference>
<sequence length="279" mass="28714">MRTSNPIRLEDAAVAITGGARGIGLATAQAFARAGSRVFIGDLDADLAAAAAAGIGGHGTGLDVRSRQSFAAFLDTVDAAGAPLAVLVNNAGIMPAGRFADEDDTITDAILDINTRGVLIGTKLALPGMLARGSGHIVNISSYLGEVPAAGLATYCASKHAVVGFSEALRDEIAGSGVSVSVVLPCAVRTELTAGVKLGGVLPTVDPEDIADAVVQSCGHRRAIVSVPGWMRVYETVAATMPDRLVATVRGRLTRKRVLQTLDAVTRSAYEERVRGTVR</sequence>
<accession>A0ABQ1C4D4</accession>
<dbReference type="RefSeq" id="WP_065049449.1">
    <property type="nucleotide sequence ID" value="NZ_BLKX01000001.1"/>
</dbReference>
<dbReference type="InterPro" id="IPR020904">
    <property type="entry name" value="Sc_DH/Rdtase_CS"/>
</dbReference>
<evidence type="ECO:0000313" key="4">
    <source>
        <dbReference type="EMBL" id="GFG79219.1"/>
    </source>
</evidence>
<reference evidence="4 5" key="1">
    <citation type="journal article" date="2019" name="Emerg. Microbes Infect.">
        <title>Comprehensive subspecies identification of 175 nontuberculous mycobacteria species based on 7547 genomic profiles.</title>
        <authorList>
            <person name="Matsumoto Y."/>
            <person name="Kinjo T."/>
            <person name="Motooka D."/>
            <person name="Nabeya D."/>
            <person name="Jung N."/>
            <person name="Uechi K."/>
            <person name="Horii T."/>
            <person name="Iida T."/>
            <person name="Fujita J."/>
            <person name="Nakamura S."/>
        </authorList>
    </citation>
    <scope>NUCLEOTIDE SEQUENCE [LARGE SCALE GENOMIC DNA]</scope>
    <source>
        <strain evidence="4 5">JCM 18565</strain>
    </source>
</reference>
<dbReference type="Pfam" id="PF00106">
    <property type="entry name" value="adh_short"/>
    <property type="match status" value="1"/>
</dbReference>
<dbReference type="PANTHER" id="PTHR24322:SF736">
    <property type="entry name" value="RETINOL DEHYDROGENASE 10"/>
    <property type="match status" value="1"/>
</dbReference>
<dbReference type="CDD" id="cd05233">
    <property type="entry name" value="SDR_c"/>
    <property type="match status" value="1"/>
</dbReference>
<dbReference type="PRINTS" id="PR00080">
    <property type="entry name" value="SDRFAMILY"/>
</dbReference>
<comment type="similarity">
    <text evidence="1 3">Belongs to the short-chain dehydrogenases/reductases (SDR) family.</text>
</comment>
<dbReference type="PROSITE" id="PS00061">
    <property type="entry name" value="ADH_SHORT"/>
    <property type="match status" value="1"/>
</dbReference>
<proteinExistence type="inferred from homology"/>
<protein>
    <submittedName>
        <fullName evidence="4">Short chain dehydrogenase/reductase</fullName>
    </submittedName>
</protein>
<evidence type="ECO:0000256" key="2">
    <source>
        <dbReference type="ARBA" id="ARBA00023002"/>
    </source>
</evidence>
<dbReference type="InterPro" id="IPR002347">
    <property type="entry name" value="SDR_fam"/>
</dbReference>
<gene>
    <name evidence="4" type="ORF">MPRG_24950</name>
</gene>
<evidence type="ECO:0000313" key="5">
    <source>
        <dbReference type="Proteomes" id="UP000465240"/>
    </source>
</evidence>
<dbReference type="EMBL" id="BLKX01000001">
    <property type="protein sequence ID" value="GFG79219.1"/>
    <property type="molecule type" value="Genomic_DNA"/>
</dbReference>
<evidence type="ECO:0000256" key="1">
    <source>
        <dbReference type="ARBA" id="ARBA00006484"/>
    </source>
</evidence>
<dbReference type="InterPro" id="IPR036291">
    <property type="entry name" value="NAD(P)-bd_dom_sf"/>
</dbReference>
<dbReference type="PRINTS" id="PR00081">
    <property type="entry name" value="GDHRDH"/>
</dbReference>
<name>A0ABQ1C4D4_9MYCO</name>
<comment type="caution">
    <text evidence="4">The sequence shown here is derived from an EMBL/GenBank/DDBJ whole genome shotgun (WGS) entry which is preliminary data.</text>
</comment>